<dbReference type="AlphaFoldDB" id="A0A5E4QFR9"/>
<evidence type="ECO:0000313" key="2">
    <source>
        <dbReference type="Proteomes" id="UP000324832"/>
    </source>
</evidence>
<evidence type="ECO:0000313" key="1">
    <source>
        <dbReference type="EMBL" id="VVC95921.1"/>
    </source>
</evidence>
<reference evidence="1 2" key="1">
    <citation type="submission" date="2017-07" db="EMBL/GenBank/DDBJ databases">
        <authorList>
            <person name="Talla V."/>
            <person name="Backstrom N."/>
        </authorList>
    </citation>
    <scope>NUCLEOTIDE SEQUENCE [LARGE SCALE GENOMIC DNA]</scope>
</reference>
<protein>
    <submittedName>
        <fullName evidence="1">Uncharacterized protein</fullName>
    </submittedName>
</protein>
<sequence length="100" mass="11255">MDNNVIVTRKISRQADSQQLKVALQELKLSKELCNQLTSEREENEKILYCRCKDIKTSPFAEDEAVPKPLVLAVDLNPPSPLISELALAVPYPPFEFAVD</sequence>
<keyword evidence="2" id="KW-1185">Reference proteome</keyword>
<dbReference type="EMBL" id="FZQP02002482">
    <property type="protein sequence ID" value="VVC95921.1"/>
    <property type="molecule type" value="Genomic_DNA"/>
</dbReference>
<proteinExistence type="predicted"/>
<gene>
    <name evidence="1" type="ORF">LSINAPIS_LOCUS7538</name>
</gene>
<accession>A0A5E4QFR9</accession>
<name>A0A5E4QFR9_9NEOP</name>
<organism evidence="1 2">
    <name type="scientific">Leptidea sinapis</name>
    <dbReference type="NCBI Taxonomy" id="189913"/>
    <lineage>
        <taxon>Eukaryota</taxon>
        <taxon>Metazoa</taxon>
        <taxon>Ecdysozoa</taxon>
        <taxon>Arthropoda</taxon>
        <taxon>Hexapoda</taxon>
        <taxon>Insecta</taxon>
        <taxon>Pterygota</taxon>
        <taxon>Neoptera</taxon>
        <taxon>Endopterygota</taxon>
        <taxon>Lepidoptera</taxon>
        <taxon>Glossata</taxon>
        <taxon>Ditrysia</taxon>
        <taxon>Papilionoidea</taxon>
        <taxon>Pieridae</taxon>
        <taxon>Dismorphiinae</taxon>
        <taxon>Leptidea</taxon>
    </lineage>
</organism>
<dbReference type="Proteomes" id="UP000324832">
    <property type="component" value="Unassembled WGS sequence"/>
</dbReference>